<sequence length="751" mass="81664">MFIPTPLDTILTYFQTGDIPTQEEFKASWSSFWHKNDSVPTSKIEGLDHQLQNKADKSAFETHLSNPDSHISYLAAKDAANLDSNNLQAWKTALGVGEQPENTATIDDANNTGNVYTKQQSDTKYMLLSDFVDKDQKILAEKIEALGLTSLIEAVETDISLFADHSASYEFQENDFIAIPDSAGNFSLYLFKGGVKNNKYNYLPTGISNVTIGMVEGLQGELNKKIDKPLTDGKFYIKRASGVTTTETLADETLASVVSRDAYSPKPITFLDGSERTYANIGVNPATYSFFWGNINPNHTGFYNHTFGYNCLSKVTTGNNNIAFGAAAGQELTTGSFNTFVGVVAGQNAVSGNYNVMIGEETGFKVTSGFKNTLVGTASGYNVTTGNLNTLIGYKASNTTTLGDRNIIIGASSGQGVTGQNNILIGVGAGHNDGALSNKLIIHSNNTMTGYNNTSEGVFGSFQQGTLGMALITGDFLQRWVKFNGTFSINPSYIPAGDASYKKIFVGNSSGQFGWIDKVDSIPLSGTLPGKPVTGEIEFSTDGGGAIKSGVANISVSDGFTTIFSGDLMGDRTQILSSPMQISLSQGSDKYINLTQWLDRIDVGAPSEGPGIVGQNYYGDHYTENSFVQKKWVEEKVKNITGNGYKIYRALLNNNRGTFDPNFIVLENTIGNIEWDRVDSGKFIGKMSGAFTENKVWINARINALYTKNHVDCYSFRGSEDHVSLNIFDVTDKSPVDFEEQYGFIEIYVYD</sequence>
<dbReference type="Proteomes" id="UP000185781">
    <property type="component" value="Unassembled WGS sequence"/>
</dbReference>
<organism evidence="1 2">
    <name type="scientific">Chryseobacterium gambrini</name>
    <dbReference type="NCBI Taxonomy" id="373672"/>
    <lineage>
        <taxon>Bacteria</taxon>
        <taxon>Pseudomonadati</taxon>
        <taxon>Bacteroidota</taxon>
        <taxon>Flavobacteriia</taxon>
        <taxon>Flavobacteriales</taxon>
        <taxon>Weeksellaceae</taxon>
        <taxon>Chryseobacterium group</taxon>
        <taxon>Chryseobacterium</taxon>
    </lineage>
</organism>
<dbReference type="OrthoDB" id="6315383at2"/>
<gene>
    <name evidence="1" type="ORF">SAMN05421785_11082</name>
</gene>
<dbReference type="RefSeq" id="WP_139326189.1">
    <property type="nucleotide sequence ID" value="NZ_FTOV01000010.1"/>
</dbReference>
<dbReference type="AlphaFoldDB" id="A0A1N7QBK5"/>
<proteinExistence type="predicted"/>
<accession>A0A1N7QBK5</accession>
<evidence type="ECO:0000313" key="2">
    <source>
        <dbReference type="Proteomes" id="UP000185781"/>
    </source>
</evidence>
<dbReference type="STRING" id="373672.SAMN05421785_11082"/>
<evidence type="ECO:0000313" key="1">
    <source>
        <dbReference type="EMBL" id="SIT20235.1"/>
    </source>
</evidence>
<name>A0A1N7QBK5_9FLAO</name>
<reference evidence="1 2" key="1">
    <citation type="submission" date="2017-01" db="EMBL/GenBank/DDBJ databases">
        <authorList>
            <person name="Mah S.A."/>
            <person name="Swanson W.J."/>
            <person name="Moy G.W."/>
            <person name="Vacquier V.D."/>
        </authorList>
    </citation>
    <scope>NUCLEOTIDE SEQUENCE [LARGE SCALE GENOMIC DNA]</scope>
    <source>
        <strain evidence="1 2">DSM 18014</strain>
    </source>
</reference>
<protein>
    <submittedName>
        <fullName evidence="1">Uncharacterized protein</fullName>
    </submittedName>
</protein>
<dbReference type="EMBL" id="FTOV01000010">
    <property type="protein sequence ID" value="SIT20235.1"/>
    <property type="molecule type" value="Genomic_DNA"/>
</dbReference>